<dbReference type="AlphaFoldDB" id="A0A392V5S1"/>
<proteinExistence type="predicted"/>
<name>A0A392V5S1_9FABA</name>
<reference evidence="1 2" key="1">
    <citation type="journal article" date="2018" name="Front. Plant Sci.">
        <title>Red Clover (Trifolium pratense) and Zigzag Clover (T. medium) - A Picture of Genomic Similarities and Differences.</title>
        <authorList>
            <person name="Dluhosova J."/>
            <person name="Istvanek J."/>
            <person name="Nedelnik J."/>
            <person name="Repkova J."/>
        </authorList>
    </citation>
    <scope>NUCLEOTIDE SEQUENCE [LARGE SCALE GENOMIC DNA]</scope>
    <source>
        <strain evidence="2">cv. 10/8</strain>
        <tissue evidence="1">Leaf</tissue>
    </source>
</reference>
<evidence type="ECO:0000313" key="1">
    <source>
        <dbReference type="EMBL" id="MCI83668.1"/>
    </source>
</evidence>
<comment type="caution">
    <text evidence="1">The sequence shown here is derived from an EMBL/GenBank/DDBJ whole genome shotgun (WGS) entry which is preliminary data.</text>
</comment>
<keyword evidence="2" id="KW-1185">Reference proteome</keyword>
<feature type="non-terminal residue" evidence="1">
    <location>
        <position position="1"/>
    </location>
</feature>
<dbReference type="Proteomes" id="UP000265520">
    <property type="component" value="Unassembled WGS sequence"/>
</dbReference>
<evidence type="ECO:0000313" key="2">
    <source>
        <dbReference type="Proteomes" id="UP000265520"/>
    </source>
</evidence>
<accession>A0A392V5S1</accession>
<dbReference type="EMBL" id="LXQA011072469">
    <property type="protein sequence ID" value="MCI83668.1"/>
    <property type="molecule type" value="Genomic_DNA"/>
</dbReference>
<organism evidence="1 2">
    <name type="scientific">Trifolium medium</name>
    <dbReference type="NCBI Taxonomy" id="97028"/>
    <lineage>
        <taxon>Eukaryota</taxon>
        <taxon>Viridiplantae</taxon>
        <taxon>Streptophyta</taxon>
        <taxon>Embryophyta</taxon>
        <taxon>Tracheophyta</taxon>
        <taxon>Spermatophyta</taxon>
        <taxon>Magnoliopsida</taxon>
        <taxon>eudicotyledons</taxon>
        <taxon>Gunneridae</taxon>
        <taxon>Pentapetalae</taxon>
        <taxon>rosids</taxon>
        <taxon>fabids</taxon>
        <taxon>Fabales</taxon>
        <taxon>Fabaceae</taxon>
        <taxon>Papilionoideae</taxon>
        <taxon>50 kb inversion clade</taxon>
        <taxon>NPAAA clade</taxon>
        <taxon>Hologalegina</taxon>
        <taxon>IRL clade</taxon>
        <taxon>Trifolieae</taxon>
        <taxon>Trifolium</taxon>
    </lineage>
</organism>
<protein>
    <submittedName>
        <fullName evidence="1">Uncharacterized protein</fullName>
    </submittedName>
</protein>
<sequence>EEPVESWGICANDADKSLRTVRSARLRYCFMFWYFAGIHGL</sequence>